<dbReference type="AlphaFoldDB" id="A2WTJ0"/>
<dbReference type="Proteomes" id="UP000007015">
    <property type="component" value="Chromosome 1"/>
</dbReference>
<proteinExistence type="predicted"/>
<dbReference type="Gramene" id="BGIOSGA001068-TA">
    <property type="protein sequence ID" value="BGIOSGA001068-PA"/>
    <property type="gene ID" value="BGIOSGA001068"/>
</dbReference>
<gene>
    <name evidence="1" type="ORF">OsI_03173</name>
</gene>
<organism evidence="1 2">
    <name type="scientific">Oryza sativa subsp. indica</name>
    <name type="common">Rice</name>
    <dbReference type="NCBI Taxonomy" id="39946"/>
    <lineage>
        <taxon>Eukaryota</taxon>
        <taxon>Viridiplantae</taxon>
        <taxon>Streptophyta</taxon>
        <taxon>Embryophyta</taxon>
        <taxon>Tracheophyta</taxon>
        <taxon>Spermatophyta</taxon>
        <taxon>Magnoliopsida</taxon>
        <taxon>Liliopsida</taxon>
        <taxon>Poales</taxon>
        <taxon>Poaceae</taxon>
        <taxon>BOP clade</taxon>
        <taxon>Oryzoideae</taxon>
        <taxon>Oryzeae</taxon>
        <taxon>Oryzinae</taxon>
        <taxon>Oryza</taxon>
        <taxon>Oryza sativa</taxon>
    </lineage>
</organism>
<keyword evidence="2" id="KW-1185">Reference proteome</keyword>
<dbReference type="EMBL" id="CM000126">
    <property type="protein sequence ID" value="EAY75286.1"/>
    <property type="molecule type" value="Genomic_DNA"/>
</dbReference>
<sequence>MAVSLQDWSKISFGSVRKEIQRLERRLKFLRNEVFTDAIIREERLLEQQLCDLFEREEIMAKQRSRIEWLKEGDRNTSFFHARASARRRTNKIKLLVRDDGSSCSESQGIKLMAEHFFKKLFTSEQCESVEEVLEAIPCKVDESINEELCRPTRMRK</sequence>
<evidence type="ECO:0000313" key="1">
    <source>
        <dbReference type="EMBL" id="EAY75286.1"/>
    </source>
</evidence>
<dbReference type="OMA" id="ETTRDCT"/>
<dbReference type="HOGENOM" id="CLU_131294_0_0_1"/>
<accession>A2WTJ0</accession>
<dbReference type="STRING" id="39946.A2WTJ0"/>
<reference evidence="1 2" key="1">
    <citation type="journal article" date="2005" name="PLoS Biol.">
        <title>The genomes of Oryza sativa: a history of duplications.</title>
        <authorList>
            <person name="Yu J."/>
            <person name="Wang J."/>
            <person name="Lin W."/>
            <person name="Li S."/>
            <person name="Li H."/>
            <person name="Zhou J."/>
            <person name="Ni P."/>
            <person name="Dong W."/>
            <person name="Hu S."/>
            <person name="Zeng C."/>
            <person name="Zhang J."/>
            <person name="Zhang Y."/>
            <person name="Li R."/>
            <person name="Xu Z."/>
            <person name="Li S."/>
            <person name="Li X."/>
            <person name="Zheng H."/>
            <person name="Cong L."/>
            <person name="Lin L."/>
            <person name="Yin J."/>
            <person name="Geng J."/>
            <person name="Li G."/>
            <person name="Shi J."/>
            <person name="Liu J."/>
            <person name="Lv H."/>
            <person name="Li J."/>
            <person name="Wang J."/>
            <person name="Deng Y."/>
            <person name="Ran L."/>
            <person name="Shi X."/>
            <person name="Wang X."/>
            <person name="Wu Q."/>
            <person name="Li C."/>
            <person name="Ren X."/>
            <person name="Wang J."/>
            <person name="Wang X."/>
            <person name="Li D."/>
            <person name="Liu D."/>
            <person name="Zhang X."/>
            <person name="Ji Z."/>
            <person name="Zhao W."/>
            <person name="Sun Y."/>
            <person name="Zhang Z."/>
            <person name="Bao J."/>
            <person name="Han Y."/>
            <person name="Dong L."/>
            <person name="Ji J."/>
            <person name="Chen P."/>
            <person name="Wu S."/>
            <person name="Liu J."/>
            <person name="Xiao Y."/>
            <person name="Bu D."/>
            <person name="Tan J."/>
            <person name="Yang L."/>
            <person name="Ye C."/>
            <person name="Zhang J."/>
            <person name="Xu J."/>
            <person name="Zhou Y."/>
            <person name="Yu Y."/>
            <person name="Zhang B."/>
            <person name="Zhuang S."/>
            <person name="Wei H."/>
            <person name="Liu B."/>
            <person name="Lei M."/>
            <person name="Yu H."/>
            <person name="Li Y."/>
            <person name="Xu H."/>
            <person name="Wei S."/>
            <person name="He X."/>
            <person name="Fang L."/>
            <person name="Zhang Z."/>
            <person name="Zhang Y."/>
            <person name="Huang X."/>
            <person name="Su Z."/>
            <person name="Tong W."/>
            <person name="Li J."/>
            <person name="Tong Z."/>
            <person name="Li S."/>
            <person name="Ye J."/>
            <person name="Wang L."/>
            <person name="Fang L."/>
            <person name="Lei T."/>
            <person name="Chen C."/>
            <person name="Chen H."/>
            <person name="Xu Z."/>
            <person name="Li H."/>
            <person name="Huang H."/>
            <person name="Zhang F."/>
            <person name="Xu H."/>
            <person name="Li N."/>
            <person name="Zhao C."/>
            <person name="Li S."/>
            <person name="Dong L."/>
            <person name="Huang Y."/>
            <person name="Li L."/>
            <person name="Xi Y."/>
            <person name="Qi Q."/>
            <person name="Li W."/>
            <person name="Zhang B."/>
            <person name="Hu W."/>
            <person name="Zhang Y."/>
            <person name="Tian X."/>
            <person name="Jiao Y."/>
            <person name="Liang X."/>
            <person name="Jin J."/>
            <person name="Gao L."/>
            <person name="Zheng W."/>
            <person name="Hao B."/>
            <person name="Liu S."/>
            <person name="Wang W."/>
            <person name="Yuan L."/>
            <person name="Cao M."/>
            <person name="McDermott J."/>
            <person name="Samudrala R."/>
            <person name="Wang J."/>
            <person name="Wong G.K."/>
            <person name="Yang H."/>
        </authorList>
    </citation>
    <scope>NUCLEOTIDE SEQUENCE [LARGE SCALE GENOMIC DNA]</scope>
    <source>
        <strain evidence="2">cv. 93-11</strain>
    </source>
</reference>
<name>A2WTJ0_ORYSI</name>
<evidence type="ECO:0000313" key="2">
    <source>
        <dbReference type="Proteomes" id="UP000007015"/>
    </source>
</evidence>
<protein>
    <submittedName>
        <fullName evidence="1">Uncharacterized protein</fullName>
    </submittedName>
</protein>